<keyword evidence="8" id="KW-1185">Reference proteome</keyword>
<comment type="caution">
    <text evidence="7">The sequence shown here is derived from an EMBL/GenBank/DDBJ whole genome shotgun (WGS) entry which is preliminary data.</text>
</comment>
<dbReference type="Proteomes" id="UP000307756">
    <property type="component" value="Unassembled WGS sequence"/>
</dbReference>
<keyword evidence="3 6" id="KW-0815">Transposition</keyword>
<dbReference type="PANTHER" id="PTHR33217:SF7">
    <property type="entry name" value="TRANSPOSASE FOR INSERTION SEQUENCE ELEMENT IS1081"/>
    <property type="match status" value="1"/>
</dbReference>
<dbReference type="GO" id="GO:0006313">
    <property type="term" value="P:DNA transposition"/>
    <property type="evidence" value="ECO:0007669"/>
    <property type="project" value="UniProtKB-UniRule"/>
</dbReference>
<dbReference type="Pfam" id="PF00872">
    <property type="entry name" value="Transposase_mut"/>
    <property type="match status" value="1"/>
</dbReference>
<comment type="function">
    <text evidence="1 6">Required for the transposition of the insertion element.</text>
</comment>
<evidence type="ECO:0000256" key="3">
    <source>
        <dbReference type="ARBA" id="ARBA00022578"/>
    </source>
</evidence>
<evidence type="ECO:0000256" key="1">
    <source>
        <dbReference type="ARBA" id="ARBA00002190"/>
    </source>
</evidence>
<proteinExistence type="inferred from homology"/>
<dbReference type="GO" id="GO:0004803">
    <property type="term" value="F:transposase activity"/>
    <property type="evidence" value="ECO:0007669"/>
    <property type="project" value="UniProtKB-UniRule"/>
</dbReference>
<keyword evidence="6" id="KW-0814">Transposable element</keyword>
<keyword evidence="4 6" id="KW-0238">DNA-binding</keyword>
<dbReference type="InterPro" id="IPR001207">
    <property type="entry name" value="Transposase_mutator"/>
</dbReference>
<evidence type="ECO:0000313" key="8">
    <source>
        <dbReference type="Proteomes" id="UP000307756"/>
    </source>
</evidence>
<name>A0A4U1DBK1_9BACI</name>
<gene>
    <name evidence="7" type="ORF">FA727_10875</name>
</gene>
<evidence type="ECO:0000256" key="2">
    <source>
        <dbReference type="ARBA" id="ARBA00010961"/>
    </source>
</evidence>
<evidence type="ECO:0000256" key="6">
    <source>
        <dbReference type="RuleBase" id="RU365089"/>
    </source>
</evidence>
<dbReference type="EMBL" id="SWBM01000001">
    <property type="protein sequence ID" value="TKC20009.1"/>
    <property type="molecule type" value="Genomic_DNA"/>
</dbReference>
<evidence type="ECO:0000256" key="5">
    <source>
        <dbReference type="ARBA" id="ARBA00023172"/>
    </source>
</evidence>
<dbReference type="PANTHER" id="PTHR33217">
    <property type="entry name" value="TRANSPOSASE FOR INSERTION SEQUENCE ELEMENT IS1081"/>
    <property type="match status" value="1"/>
</dbReference>
<reference evidence="7 8" key="1">
    <citation type="journal article" date="2011" name="J. Microbiol.">
        <title>Bacillus kyonggiensis sp. nov., isolated from soil of a lettuce field.</title>
        <authorList>
            <person name="Dong K."/>
            <person name="Lee S."/>
        </authorList>
    </citation>
    <scope>NUCLEOTIDE SEQUENCE [LARGE SCALE GENOMIC DNA]</scope>
    <source>
        <strain evidence="7 8">NB22</strain>
    </source>
</reference>
<protein>
    <recommendedName>
        <fullName evidence="6">Mutator family transposase</fullName>
    </recommendedName>
</protein>
<evidence type="ECO:0000313" key="7">
    <source>
        <dbReference type="EMBL" id="TKC20009.1"/>
    </source>
</evidence>
<evidence type="ECO:0000256" key="4">
    <source>
        <dbReference type="ARBA" id="ARBA00023125"/>
    </source>
</evidence>
<comment type="similarity">
    <text evidence="2 6">Belongs to the transposase mutator family.</text>
</comment>
<accession>A0A4U1DBK1</accession>
<dbReference type="RefSeq" id="WP_136830902.1">
    <property type="nucleotide sequence ID" value="NZ_SWBM01000001.1"/>
</dbReference>
<dbReference type="NCBIfam" id="NF033543">
    <property type="entry name" value="transpos_IS256"/>
    <property type="match status" value="1"/>
</dbReference>
<keyword evidence="5 6" id="KW-0233">DNA recombination</keyword>
<dbReference type="AlphaFoldDB" id="A0A4U1DBK1"/>
<sequence length="396" mass="45826">MTQLNITINLEDLKGKIENSSLESPVKAALTLLLNSLMEKERDEYINALSHERTEERKAYRNGYYERELITGSGSLKLRVPRTRDGEFSTTIFEKYKRCEQALILSMMEMVINGVSTRKVTKVVEELCGTSVSKSMVSNLTKSLDPIVNEWRERPLNTIYYPYVYVDAMYIKVRENDRVVPKSVHIACGVNQDGRREIIGLKINHGESTESWTLFFEYLKSRGLQSPKMVISDAHAGLVNSIKHSFLGTSWQRCAVHFLRNIVETFPKKDSLEARQELKDLFKTSNLTVVRKLKDNFVEKYQNVKGYSKAIEKLEAGFEDSIQFLSQPAQYHVSLRTTNMVERVNREIRRREKVIQIFPNDQSAIRIIGSVLMDIEEEWSKVKTPYLSEMKAFKRL</sequence>
<dbReference type="GO" id="GO:0003677">
    <property type="term" value="F:DNA binding"/>
    <property type="evidence" value="ECO:0007669"/>
    <property type="project" value="UniProtKB-UniRule"/>
</dbReference>
<dbReference type="OrthoDB" id="9779930at2"/>
<organism evidence="7 8">
    <name type="scientific">Robertmurraya kyonggiensis</name>
    <dbReference type="NCBI Taxonomy" id="1037680"/>
    <lineage>
        <taxon>Bacteria</taxon>
        <taxon>Bacillati</taxon>
        <taxon>Bacillota</taxon>
        <taxon>Bacilli</taxon>
        <taxon>Bacillales</taxon>
        <taxon>Bacillaceae</taxon>
        <taxon>Robertmurraya</taxon>
    </lineage>
</organism>